<keyword evidence="1" id="KW-0472">Membrane</keyword>
<feature type="transmembrane region" description="Helical" evidence="1">
    <location>
        <begin position="21"/>
        <end position="42"/>
    </location>
</feature>
<evidence type="ECO:0000313" key="2">
    <source>
        <dbReference type="EMBL" id="MBC9247900.1"/>
    </source>
</evidence>
<keyword evidence="1" id="KW-0812">Transmembrane</keyword>
<feature type="transmembrane region" description="Helical" evidence="1">
    <location>
        <begin position="95"/>
        <end position="119"/>
    </location>
</feature>
<feature type="transmembrane region" description="Helical" evidence="1">
    <location>
        <begin position="223"/>
        <end position="251"/>
    </location>
</feature>
<feature type="transmembrane region" description="Helical" evidence="1">
    <location>
        <begin position="182"/>
        <end position="203"/>
    </location>
</feature>
<keyword evidence="1" id="KW-1133">Transmembrane helix</keyword>
<dbReference type="EMBL" id="JACOQL010000004">
    <property type="protein sequence ID" value="MBC9247900.1"/>
    <property type="molecule type" value="Genomic_DNA"/>
</dbReference>
<dbReference type="AlphaFoldDB" id="A0A926JDB6"/>
<proteinExistence type="predicted"/>
<keyword evidence="3" id="KW-1185">Reference proteome</keyword>
<sequence>MLAFRLIRFAFLNIFRDFGQTIRIFLLPSLIFASTLVMLTPYLGSYAHPVGSKLAAIALFGISFGCLFWMAVNFHRMILLEETFAWIPRCHVREVLAYAVYSIPILIIFAVISFATILVIGQVLFKALIATNDITTAVISYYILSMVIHLLTATIGLRLFARLPALAIGTPVQSVFAAHKRSWLTLLEIALILMVAEFVYTFLATEIIGRFMTPLEPDTVLTSWPLLPFVFIFTIGLSSVAFGISLVTTLYGHYAKGMPLR</sequence>
<protein>
    <submittedName>
        <fullName evidence="2">Uncharacterized protein</fullName>
    </submittedName>
</protein>
<organism evidence="2 3">
    <name type="scientific">Paracoccus amoyensis</name>
    <dbReference type="NCBI Taxonomy" id="2760093"/>
    <lineage>
        <taxon>Bacteria</taxon>
        <taxon>Pseudomonadati</taxon>
        <taxon>Pseudomonadota</taxon>
        <taxon>Alphaproteobacteria</taxon>
        <taxon>Rhodobacterales</taxon>
        <taxon>Paracoccaceae</taxon>
        <taxon>Paracoccus</taxon>
    </lineage>
</organism>
<gene>
    <name evidence="2" type="ORF">H4P12_14560</name>
</gene>
<comment type="caution">
    <text evidence="2">The sequence shown here is derived from an EMBL/GenBank/DDBJ whole genome shotgun (WGS) entry which is preliminary data.</text>
</comment>
<reference evidence="2" key="1">
    <citation type="submission" date="2020-08" db="EMBL/GenBank/DDBJ databases">
        <title>Paracoccus amoyensis sp. nov., isolated from the surface seawater at coast of Xiamen, Fujian.</title>
        <authorList>
            <person name="Lyu L."/>
        </authorList>
    </citation>
    <scope>NUCLEOTIDE SEQUENCE</scope>
    <source>
        <strain evidence="2">11-3</strain>
    </source>
</reference>
<evidence type="ECO:0000256" key="1">
    <source>
        <dbReference type="SAM" id="Phobius"/>
    </source>
</evidence>
<evidence type="ECO:0000313" key="3">
    <source>
        <dbReference type="Proteomes" id="UP000608594"/>
    </source>
</evidence>
<feature type="transmembrane region" description="Helical" evidence="1">
    <location>
        <begin position="54"/>
        <end position="74"/>
    </location>
</feature>
<feature type="transmembrane region" description="Helical" evidence="1">
    <location>
        <begin position="139"/>
        <end position="161"/>
    </location>
</feature>
<name>A0A926JDB6_9RHOB</name>
<dbReference type="Proteomes" id="UP000608594">
    <property type="component" value="Unassembled WGS sequence"/>
</dbReference>
<accession>A0A926JDB6</accession>